<dbReference type="Gene3D" id="3.40.50.1820">
    <property type="entry name" value="alpha/beta hydrolase"/>
    <property type="match status" value="1"/>
</dbReference>
<organism evidence="3 4">
    <name type="scientific">Symbiodinium necroappetens</name>
    <dbReference type="NCBI Taxonomy" id="1628268"/>
    <lineage>
        <taxon>Eukaryota</taxon>
        <taxon>Sar</taxon>
        <taxon>Alveolata</taxon>
        <taxon>Dinophyceae</taxon>
        <taxon>Suessiales</taxon>
        <taxon>Symbiodiniaceae</taxon>
        <taxon>Symbiodinium</taxon>
    </lineage>
</organism>
<name>A0A812RLK6_9DINO</name>
<dbReference type="Pfam" id="PF14588">
    <property type="entry name" value="YjgF_endoribonc"/>
    <property type="match status" value="1"/>
</dbReference>
<protein>
    <submittedName>
        <fullName evidence="3">TCP17 protein</fullName>
    </submittedName>
</protein>
<keyword evidence="4" id="KW-1185">Reference proteome</keyword>
<dbReference type="AlphaFoldDB" id="A0A812RLK6"/>
<dbReference type="EMBL" id="CAJNJA010019385">
    <property type="protein sequence ID" value="CAE7444620.1"/>
    <property type="molecule type" value="Genomic_DNA"/>
</dbReference>
<reference evidence="3" key="1">
    <citation type="submission" date="2021-02" db="EMBL/GenBank/DDBJ databases">
        <authorList>
            <person name="Dougan E. K."/>
            <person name="Rhodes N."/>
            <person name="Thang M."/>
            <person name="Chan C."/>
        </authorList>
    </citation>
    <scope>NUCLEOTIDE SEQUENCE</scope>
</reference>
<dbReference type="InterPro" id="IPR000073">
    <property type="entry name" value="AB_hydrolase_1"/>
</dbReference>
<dbReference type="OrthoDB" id="309640at2759"/>
<dbReference type="Gene3D" id="3.30.1330.40">
    <property type="entry name" value="RutC-like"/>
    <property type="match status" value="1"/>
</dbReference>
<dbReference type="PANTHER" id="PTHR43760:SF1">
    <property type="entry name" value="ENDORIBONUCLEASE L-PSP_CHORISMATE MUTASE-LIKE DOMAIN-CONTAINING PROTEIN"/>
    <property type="match status" value="1"/>
</dbReference>
<dbReference type="Pfam" id="PF00561">
    <property type="entry name" value="Abhydrolase_1"/>
    <property type="match status" value="1"/>
</dbReference>
<dbReference type="Proteomes" id="UP000601435">
    <property type="component" value="Unassembled WGS sequence"/>
</dbReference>
<accession>A0A812RLK6</accession>
<feature type="domain" description="Endoribonuclease L-PSP/chorismate mutase-like" evidence="2">
    <location>
        <begin position="196"/>
        <end position="333"/>
    </location>
</feature>
<sequence length="788" mass="85808">MLRAFFKFPGALPAKHRCYFAAVAGAGFVGATISVQCHEQCHEQATSKGANEGSIKLKNGRSIFFKSCGEGVPVFAFHGMGSAHTTWDQEKPEPGIRLIAVDRPGYGSSSPPPAGYSYRQFVSDLTETADQLGLDRFCVAGHSSGGPYALAAAALLPQRVVSCAAISSDPPYYHPKVPEAVRQADVSAQPVFGLVEERLAKLGIEIKKPVAPVANYVPWRKTGNVVYISGQIPKDGDLIHKGQVGGNVSVEAAAEAARLCGLNLVAQMREACNGNLDRVTKILQIQGFVASTPDFSGHPQVINGVSDLLVEVFGKEVGAHSRFAVGCSSLPLGVSVEVGAVIEIDENAPMPTPLGFYGVDPVIKGQYMAAGAGEKRQYIWKQGPLGFVTDYTLERLPWSFKLEEISQGERLTIWVGEKDIPVILHGAPFLQNVWQPETARALHNFSGGPDARGASPAVRLWDAALPEELFGLVRESVDDLCVWRTKSPAKMNTFWLDRSAEPRTAAELAGRALLRLLGQDHQQYRGIEWWCRNQAAQMGAHFHYDTAISGCEGAAVSSESLRPTLSSVLYLGDVGGPTMILNQVAVSQAKLFPPMPDRGWTVATRRNRWLVFPGNLFHGAVSFGANEAQPTAPRFVILFNFWAEHRPAAPSCQAPNFQDYRPVCSVSPAARHLLPDNRIEELQRLVQVQRNATELHPSELCSAKDMPQSVIVEDFPFGLPLPVREVLAATGIYGGFLSLNFHSAAASFLEGTEGVDINACSSAARAWRTKFDEIYYYRLKSQYSETWF</sequence>
<dbReference type="InterPro" id="IPR013813">
    <property type="entry name" value="Endoribo_LPSP/chorism_mut-like"/>
</dbReference>
<comment type="caution">
    <text evidence="3">The sequence shown here is derived from an EMBL/GenBank/DDBJ whole genome shotgun (WGS) entry which is preliminary data.</text>
</comment>
<dbReference type="SUPFAM" id="SSF55298">
    <property type="entry name" value="YjgF-like"/>
    <property type="match status" value="1"/>
</dbReference>
<dbReference type="InterPro" id="IPR029058">
    <property type="entry name" value="AB_hydrolase_fold"/>
</dbReference>
<evidence type="ECO:0000313" key="4">
    <source>
        <dbReference type="Proteomes" id="UP000601435"/>
    </source>
</evidence>
<feature type="domain" description="AB hydrolase-1" evidence="1">
    <location>
        <begin position="73"/>
        <end position="183"/>
    </location>
</feature>
<dbReference type="CDD" id="cd02199">
    <property type="entry name" value="YjgF_YER057c_UK114_like_1"/>
    <property type="match status" value="1"/>
</dbReference>
<evidence type="ECO:0000259" key="2">
    <source>
        <dbReference type="Pfam" id="PF14588"/>
    </source>
</evidence>
<gene>
    <name evidence="3" type="primary">TCP17</name>
    <name evidence="3" type="ORF">SNEC2469_LOCUS12233</name>
</gene>
<dbReference type="SUPFAM" id="SSF53474">
    <property type="entry name" value="alpha/beta-Hydrolases"/>
    <property type="match status" value="1"/>
</dbReference>
<evidence type="ECO:0000259" key="1">
    <source>
        <dbReference type="Pfam" id="PF00561"/>
    </source>
</evidence>
<evidence type="ECO:0000313" key="3">
    <source>
        <dbReference type="EMBL" id="CAE7444620.1"/>
    </source>
</evidence>
<dbReference type="InterPro" id="IPR035959">
    <property type="entry name" value="RutC-like_sf"/>
</dbReference>
<proteinExistence type="predicted"/>
<dbReference type="PANTHER" id="PTHR43760">
    <property type="entry name" value="ENDORIBONUCLEASE-RELATED"/>
    <property type="match status" value="1"/>
</dbReference>